<dbReference type="AlphaFoldDB" id="A0AAE3CZ63"/>
<comment type="caution">
    <text evidence="1">The sequence shown here is derived from an EMBL/GenBank/DDBJ whole genome shotgun (WGS) entry which is preliminary data.</text>
</comment>
<dbReference type="Proteomes" id="UP001155882">
    <property type="component" value="Unassembled WGS sequence"/>
</dbReference>
<sequence>MKTGIITYKMSLRPFMKPVLIIAAILHMDWLANLCFKKELILEGEEVEISS</sequence>
<dbReference type="EMBL" id="JAHWLI010000102">
    <property type="protein sequence ID" value="MBW3118754.1"/>
    <property type="molecule type" value="Genomic_DNA"/>
</dbReference>
<evidence type="ECO:0000313" key="1">
    <source>
        <dbReference type="EMBL" id="MBW3118754.1"/>
    </source>
</evidence>
<protein>
    <submittedName>
        <fullName evidence="1">Uncharacterized protein</fullName>
    </submittedName>
</protein>
<name>A0AAE3CZ63_PRORE</name>
<gene>
    <name evidence="1" type="ORF">KYI77_20135</name>
</gene>
<dbReference type="RefSeq" id="WP_219197797.1">
    <property type="nucleotide sequence ID" value="NZ_JAHWLI010000102.1"/>
</dbReference>
<accession>A0AAE3CZ63</accession>
<organism evidence="1 2">
    <name type="scientific">Providencia rettgeri</name>
    <dbReference type="NCBI Taxonomy" id="587"/>
    <lineage>
        <taxon>Bacteria</taxon>
        <taxon>Pseudomonadati</taxon>
        <taxon>Pseudomonadota</taxon>
        <taxon>Gammaproteobacteria</taxon>
        <taxon>Enterobacterales</taxon>
        <taxon>Morganellaceae</taxon>
        <taxon>Providencia</taxon>
    </lineage>
</organism>
<proteinExistence type="predicted"/>
<evidence type="ECO:0000313" key="2">
    <source>
        <dbReference type="Proteomes" id="UP001155882"/>
    </source>
</evidence>
<reference evidence="1" key="1">
    <citation type="submission" date="2021-07" db="EMBL/GenBank/DDBJ databases">
        <authorList>
            <person name="Stanton E."/>
        </authorList>
    </citation>
    <scope>NUCLEOTIDE SEQUENCE</scope>
    <source>
        <strain evidence="1">2021EL-01139</strain>
    </source>
</reference>